<sequence>MPVTTGTPRRVSAAASHTAHRDTCGDNTVGVCTGAPAIPTAGPLGHSAICADDTNVGRSGEPAINCADTKFNAGCSRPPTTTNNAPDDRSATIFDEASMVPAGRNHPYTNAPTTKTTPKTADNTSNVRCQRTGLISILTERRSSANASRRRTKK</sequence>
<name>B6CLN1_MYCMR</name>
<dbReference type="EMBL" id="EU271967">
    <property type="protein sequence ID" value="ACA50955.1"/>
    <property type="molecule type" value="Genomic_DNA"/>
</dbReference>
<gene>
    <name evidence="2" type="ORF">MUDP_040</name>
</gene>
<dbReference type="AlphaFoldDB" id="B6CLN1"/>
<feature type="region of interest" description="Disordered" evidence="1">
    <location>
        <begin position="74"/>
        <end position="154"/>
    </location>
</feature>
<evidence type="ECO:0000313" key="2">
    <source>
        <dbReference type="EMBL" id="ACA50955.1"/>
    </source>
</evidence>
<feature type="region of interest" description="Disordered" evidence="1">
    <location>
        <begin position="1"/>
        <end position="26"/>
    </location>
</feature>
<protein>
    <submittedName>
        <fullName evidence="2">Uncharacterized protein</fullName>
    </submittedName>
</protein>
<evidence type="ECO:0000256" key="1">
    <source>
        <dbReference type="SAM" id="MobiDB-lite"/>
    </source>
</evidence>
<accession>B6CLN1</accession>
<proteinExistence type="predicted"/>
<reference evidence="2" key="1">
    <citation type="journal article" date="2008" name="BMC Genomics">
        <title>Deciphering the genetic basis for polyketide variation among mycobacteria producing mycolactones.</title>
        <authorList>
            <person name="Pidot S.J."/>
            <person name="Hong H."/>
            <person name="Seemann T."/>
            <person name="Porter J.L."/>
            <person name="Yip M.J."/>
            <person name="Men A."/>
            <person name="Johnson M."/>
            <person name="Wilson P."/>
            <person name="Davies J.K."/>
            <person name="Leadlay P.F."/>
            <person name="Stinear T.P."/>
        </authorList>
    </citation>
    <scope>NUCLEOTIDE SEQUENCE [LARGE SCALE GENOMIC DNA]</scope>
    <source>
        <strain evidence="2">DL240490</strain>
        <plasmid evidence="2">pMUM003</plasmid>
    </source>
</reference>
<feature type="compositionally biased region" description="Low complexity" evidence="1">
    <location>
        <begin position="109"/>
        <end position="124"/>
    </location>
</feature>
<geneLocation type="plasmid" evidence="2">
    <name>pMUM003</name>
</geneLocation>
<keyword evidence="2" id="KW-0614">Plasmid</keyword>
<organism evidence="2">
    <name type="scientific">Mycobacterium marinum DL240490</name>
    <dbReference type="NCBI Taxonomy" id="459420"/>
    <lineage>
        <taxon>Bacteria</taxon>
        <taxon>Bacillati</taxon>
        <taxon>Actinomycetota</taxon>
        <taxon>Actinomycetes</taxon>
        <taxon>Mycobacteriales</taxon>
        <taxon>Mycobacteriaceae</taxon>
        <taxon>Mycobacterium</taxon>
        <taxon>Mycobacterium ulcerans group</taxon>
    </lineage>
</organism>